<evidence type="ECO:0000313" key="3">
    <source>
        <dbReference type="EMBL" id="ODS12580.1"/>
    </source>
</evidence>
<evidence type="ECO:0000313" key="1">
    <source>
        <dbReference type="EMBL" id="ODS05217.1"/>
    </source>
</evidence>
<dbReference type="OrthoDB" id="5813818at2"/>
<dbReference type="EMBL" id="MDCJ01000002">
    <property type="protein sequence ID" value="ODS10350.1"/>
    <property type="molecule type" value="Genomic_DNA"/>
</dbReference>
<reference evidence="1 4" key="1">
    <citation type="submission" date="2016-08" db="EMBL/GenBank/DDBJ databases">
        <title>Genome sequencing of Vibrio scophthalmi strain FP3289, an isolated from Paralichthys olivaceus.</title>
        <authorList>
            <person name="Han H.-J."/>
        </authorList>
    </citation>
    <scope>NUCLEOTIDE SEQUENCE [LARGE SCALE GENOMIC DNA]</scope>
    <source>
        <strain evidence="1 4">FP3289</strain>
    </source>
</reference>
<sequence>MAINSNPRHKARHALFAATTGGGKTTAIHQDSRLQKANRIAIYDPYNAYSKLGRKTVVKTYSLKAFAFALGKAMKQKKPFVIALCGVYGVKELDVFAKIIWSLADGNKELHVVIEELIGSVVSPQKLQKQVAELWNGGRQFGLVLYSLFQRPQEVPKTVVRQSQFKWIGKQDSKADCRYWGDEIDVSVDDLHRLNDLEYYFKESGKPSTYGKLRKTW</sequence>
<dbReference type="SUPFAM" id="SSF52540">
    <property type="entry name" value="P-loop containing nucleoside triphosphate hydrolases"/>
    <property type="match status" value="1"/>
</dbReference>
<dbReference type="InterPro" id="IPR027417">
    <property type="entry name" value="P-loop_NTPase"/>
</dbReference>
<dbReference type="EMBL" id="MDCJ01000007">
    <property type="protein sequence ID" value="ODS05217.1"/>
    <property type="molecule type" value="Genomic_DNA"/>
</dbReference>
<dbReference type="RefSeq" id="WP_069446048.1">
    <property type="nucleotide sequence ID" value="NZ_MDCJ01000002.1"/>
</dbReference>
<gene>
    <name evidence="2" type="ORF">VSF3289_00605</name>
    <name evidence="3" type="ORF">VSF3289_02905</name>
    <name evidence="1" type="ORF">VSF3289_04358</name>
</gene>
<organism evidence="1 4">
    <name type="scientific">Vibrio scophthalmi</name>
    <dbReference type="NCBI Taxonomy" id="45658"/>
    <lineage>
        <taxon>Bacteria</taxon>
        <taxon>Pseudomonadati</taxon>
        <taxon>Pseudomonadota</taxon>
        <taxon>Gammaproteobacteria</taxon>
        <taxon>Vibrionales</taxon>
        <taxon>Vibrionaceae</taxon>
        <taxon>Vibrio</taxon>
    </lineage>
</organism>
<accession>A0A1E3WJL2</accession>
<proteinExistence type="predicted"/>
<dbReference type="EMBL" id="MDCJ01000002">
    <property type="protein sequence ID" value="ODS12580.1"/>
    <property type="molecule type" value="Genomic_DNA"/>
</dbReference>
<dbReference type="AlphaFoldDB" id="A0A1E3WJL2"/>
<evidence type="ECO:0000313" key="4">
    <source>
        <dbReference type="Proteomes" id="UP000095131"/>
    </source>
</evidence>
<evidence type="ECO:0000313" key="2">
    <source>
        <dbReference type="EMBL" id="ODS10350.1"/>
    </source>
</evidence>
<comment type="caution">
    <text evidence="1">The sequence shown here is derived from an EMBL/GenBank/DDBJ whole genome shotgun (WGS) entry which is preliminary data.</text>
</comment>
<dbReference type="Gene3D" id="3.40.50.300">
    <property type="entry name" value="P-loop containing nucleotide triphosphate hydrolases"/>
    <property type="match status" value="1"/>
</dbReference>
<dbReference type="Proteomes" id="UP000095131">
    <property type="component" value="Unassembled WGS sequence"/>
</dbReference>
<protein>
    <submittedName>
        <fullName evidence="1">Protein P9</fullName>
    </submittedName>
</protein>
<name>A0A1E3WJL2_9VIBR</name>